<dbReference type="STRING" id="1442371.A0A0D2KNY2"/>
<dbReference type="GeneID" id="27711430"/>
<keyword evidence="5" id="KW-0539">Nucleus</keyword>
<keyword evidence="4" id="KW-0804">Transcription</keyword>
<dbReference type="GO" id="GO:0008270">
    <property type="term" value="F:zinc ion binding"/>
    <property type="evidence" value="ECO:0007669"/>
    <property type="project" value="InterPro"/>
</dbReference>
<dbReference type="InterPro" id="IPR050987">
    <property type="entry name" value="AtrR-like"/>
</dbReference>
<name>A0A0D2KNY2_9EURO</name>
<dbReference type="EMBL" id="KN848071">
    <property type="protein sequence ID" value="KIX98383.1"/>
    <property type="molecule type" value="Genomic_DNA"/>
</dbReference>
<dbReference type="VEuPathDB" id="FungiDB:Z520_05684"/>
<accession>A0A0D2KNY2</accession>
<sequence>MGALSSLAEASAAVWHDGLEFDKTCNNFYLLEDRAVLWVNAFEAELKRDRPFSVTPPPEVLGHLKESRPQQVQDRAWLVMYYGITLNLVSAADPRDESTKAKLRHNLWLALNDARLLLEPTELNIQALLLLALDVEEFTSPSLCWMMVTNACRMLQALGVSDRRFDSQTRDRRVAMFWHLNLVDIGLALIFGRSPTFHRGMTRQIPMPTVKQLLPFQPHIGSPGALALFGVHYIHQMFILSRIMADIWYCLHEELTPNDDSIESISKDLESWYLQAQKILEAAALAEKPFLNAHDAASFDQALGSVNFQYEYLYILLARSSTRMRAQCTDSSKRMLQLLADMVSESEVPANGMVWHLLCAPFTPFLDLFGDLLSNDKGGSEENKEVLAAMEQLPVFLEKMSSRNSLAAKLKSVAVVLVQHARSVVNHEEGRPPPNTEPGLTLAETFPNHWPATTNMLDWDSFFNHTVAAPIPDHPQAENHNTEPNDLTAWTNDFFDNAFVDWVGWDAQV</sequence>
<evidence type="ECO:0000256" key="4">
    <source>
        <dbReference type="ARBA" id="ARBA00023163"/>
    </source>
</evidence>
<dbReference type="GO" id="GO:0006351">
    <property type="term" value="P:DNA-templated transcription"/>
    <property type="evidence" value="ECO:0007669"/>
    <property type="project" value="InterPro"/>
</dbReference>
<comment type="subcellular location">
    <subcellularLocation>
        <location evidence="1">Nucleus</location>
    </subcellularLocation>
</comment>
<dbReference type="AlphaFoldDB" id="A0A0D2KNY2"/>
<dbReference type="PANTHER" id="PTHR46910:SF37">
    <property type="entry name" value="ZN(II)2CYS6 TRANSCRIPTION FACTOR (EUROFUNG)"/>
    <property type="match status" value="1"/>
</dbReference>
<evidence type="ECO:0000259" key="6">
    <source>
        <dbReference type="SMART" id="SM00906"/>
    </source>
</evidence>
<dbReference type="Proteomes" id="UP000053411">
    <property type="component" value="Unassembled WGS sequence"/>
</dbReference>
<keyword evidence="8" id="KW-1185">Reference proteome</keyword>
<evidence type="ECO:0000256" key="2">
    <source>
        <dbReference type="ARBA" id="ARBA00023015"/>
    </source>
</evidence>
<proteinExistence type="predicted"/>
<dbReference type="PANTHER" id="PTHR46910">
    <property type="entry name" value="TRANSCRIPTION FACTOR PDR1"/>
    <property type="match status" value="1"/>
</dbReference>
<reference evidence="7 8" key="1">
    <citation type="submission" date="2015-01" db="EMBL/GenBank/DDBJ databases">
        <title>The Genome Sequence of Fonsecaea multimorphosa CBS 102226.</title>
        <authorList>
            <consortium name="The Broad Institute Genomics Platform"/>
            <person name="Cuomo C."/>
            <person name="de Hoog S."/>
            <person name="Gorbushina A."/>
            <person name="Stielow B."/>
            <person name="Teixiera M."/>
            <person name="Abouelleil A."/>
            <person name="Chapman S.B."/>
            <person name="Priest M."/>
            <person name="Young S.K."/>
            <person name="Wortman J."/>
            <person name="Nusbaum C."/>
            <person name="Birren B."/>
        </authorList>
    </citation>
    <scope>NUCLEOTIDE SEQUENCE [LARGE SCALE GENOMIC DNA]</scope>
    <source>
        <strain evidence="7 8">CBS 102226</strain>
    </source>
</reference>
<dbReference type="Pfam" id="PF04082">
    <property type="entry name" value="Fungal_trans"/>
    <property type="match status" value="1"/>
</dbReference>
<evidence type="ECO:0000256" key="3">
    <source>
        <dbReference type="ARBA" id="ARBA00023125"/>
    </source>
</evidence>
<evidence type="ECO:0000313" key="8">
    <source>
        <dbReference type="Proteomes" id="UP000053411"/>
    </source>
</evidence>
<dbReference type="RefSeq" id="XP_016632506.1">
    <property type="nucleotide sequence ID" value="XM_016776187.1"/>
</dbReference>
<evidence type="ECO:0000256" key="5">
    <source>
        <dbReference type="ARBA" id="ARBA00023242"/>
    </source>
</evidence>
<evidence type="ECO:0000313" key="7">
    <source>
        <dbReference type="EMBL" id="KIX98383.1"/>
    </source>
</evidence>
<feature type="domain" description="Xylanolytic transcriptional activator regulatory" evidence="6">
    <location>
        <begin position="144"/>
        <end position="212"/>
    </location>
</feature>
<dbReference type="GO" id="GO:0003700">
    <property type="term" value="F:DNA-binding transcription factor activity"/>
    <property type="evidence" value="ECO:0007669"/>
    <property type="project" value="InterPro"/>
</dbReference>
<dbReference type="OrthoDB" id="103819at2759"/>
<dbReference type="GO" id="GO:0005634">
    <property type="term" value="C:nucleus"/>
    <property type="evidence" value="ECO:0007669"/>
    <property type="project" value="UniProtKB-SubCell"/>
</dbReference>
<dbReference type="SMART" id="SM00906">
    <property type="entry name" value="Fungal_trans"/>
    <property type="match status" value="1"/>
</dbReference>
<keyword evidence="3" id="KW-0238">DNA-binding</keyword>
<dbReference type="InterPro" id="IPR007219">
    <property type="entry name" value="XnlR_reg_dom"/>
</dbReference>
<protein>
    <recommendedName>
        <fullName evidence="6">Xylanolytic transcriptional activator regulatory domain-containing protein</fullName>
    </recommendedName>
</protein>
<keyword evidence="2" id="KW-0805">Transcription regulation</keyword>
<gene>
    <name evidence="7" type="ORF">Z520_05684</name>
</gene>
<organism evidence="7 8">
    <name type="scientific">Fonsecaea multimorphosa CBS 102226</name>
    <dbReference type="NCBI Taxonomy" id="1442371"/>
    <lineage>
        <taxon>Eukaryota</taxon>
        <taxon>Fungi</taxon>
        <taxon>Dikarya</taxon>
        <taxon>Ascomycota</taxon>
        <taxon>Pezizomycotina</taxon>
        <taxon>Eurotiomycetes</taxon>
        <taxon>Chaetothyriomycetidae</taxon>
        <taxon>Chaetothyriales</taxon>
        <taxon>Herpotrichiellaceae</taxon>
        <taxon>Fonsecaea</taxon>
    </lineage>
</organism>
<evidence type="ECO:0000256" key="1">
    <source>
        <dbReference type="ARBA" id="ARBA00004123"/>
    </source>
</evidence>
<dbReference type="GO" id="GO:0003677">
    <property type="term" value="F:DNA binding"/>
    <property type="evidence" value="ECO:0007669"/>
    <property type="project" value="UniProtKB-KW"/>
</dbReference>
<dbReference type="CDD" id="cd12148">
    <property type="entry name" value="fungal_TF_MHR"/>
    <property type="match status" value="1"/>
</dbReference>